<protein>
    <recommendedName>
        <fullName evidence="11">G-protein coupled receptors family 1 profile domain-containing protein</fullName>
    </recommendedName>
</protein>
<evidence type="ECO:0000256" key="4">
    <source>
        <dbReference type="ARBA" id="ARBA00022989"/>
    </source>
</evidence>
<organism evidence="12 13">
    <name type="scientific">Ignelater luminosus</name>
    <name type="common">Cucubano</name>
    <name type="synonym">Pyrophorus luminosus</name>
    <dbReference type="NCBI Taxonomy" id="2038154"/>
    <lineage>
        <taxon>Eukaryota</taxon>
        <taxon>Metazoa</taxon>
        <taxon>Ecdysozoa</taxon>
        <taxon>Arthropoda</taxon>
        <taxon>Hexapoda</taxon>
        <taxon>Insecta</taxon>
        <taxon>Pterygota</taxon>
        <taxon>Neoptera</taxon>
        <taxon>Endopterygota</taxon>
        <taxon>Coleoptera</taxon>
        <taxon>Polyphaga</taxon>
        <taxon>Elateriformia</taxon>
        <taxon>Elateroidea</taxon>
        <taxon>Elateridae</taxon>
        <taxon>Agrypninae</taxon>
        <taxon>Pyrophorini</taxon>
        <taxon>Ignelater</taxon>
    </lineage>
</organism>
<evidence type="ECO:0000256" key="1">
    <source>
        <dbReference type="ARBA" id="ARBA00004141"/>
    </source>
</evidence>
<proteinExistence type="inferred from homology"/>
<comment type="similarity">
    <text evidence="2">Belongs to the G-protein coupled receptor 1 family.</text>
</comment>
<evidence type="ECO:0000259" key="11">
    <source>
        <dbReference type="PROSITE" id="PS50262"/>
    </source>
</evidence>
<dbReference type="InterPro" id="IPR017452">
    <property type="entry name" value="GPCR_Rhodpsn_7TM"/>
</dbReference>
<evidence type="ECO:0000256" key="5">
    <source>
        <dbReference type="ARBA" id="ARBA00023040"/>
    </source>
</evidence>
<dbReference type="PRINTS" id="PR00237">
    <property type="entry name" value="GPCRRHODOPSN"/>
</dbReference>
<keyword evidence="3 10" id="KW-0812">Transmembrane</keyword>
<feature type="transmembrane region" description="Helical" evidence="10">
    <location>
        <begin position="74"/>
        <end position="97"/>
    </location>
</feature>
<dbReference type="Gene3D" id="1.20.1070.10">
    <property type="entry name" value="Rhodopsin 7-helix transmembrane proteins"/>
    <property type="match status" value="1"/>
</dbReference>
<evidence type="ECO:0000256" key="9">
    <source>
        <dbReference type="SAM" id="MobiDB-lite"/>
    </source>
</evidence>
<feature type="domain" description="G-protein coupled receptors family 1 profile" evidence="11">
    <location>
        <begin position="1"/>
        <end position="94"/>
    </location>
</feature>
<reference evidence="12" key="1">
    <citation type="submission" date="2019-08" db="EMBL/GenBank/DDBJ databases">
        <title>The genome of the North American firefly Photinus pyralis.</title>
        <authorList>
            <consortium name="Photinus pyralis genome working group"/>
            <person name="Fallon T.R."/>
            <person name="Sander Lower S.E."/>
            <person name="Weng J.-K."/>
        </authorList>
    </citation>
    <scope>NUCLEOTIDE SEQUENCE</scope>
    <source>
        <strain evidence="12">TRF0915ILg1</strain>
        <tissue evidence="12">Whole body</tissue>
    </source>
</reference>
<dbReference type="GO" id="GO:0004930">
    <property type="term" value="F:G protein-coupled receptor activity"/>
    <property type="evidence" value="ECO:0007669"/>
    <property type="project" value="UniProtKB-KW"/>
</dbReference>
<keyword evidence="13" id="KW-1185">Reference proteome</keyword>
<feature type="non-terminal residue" evidence="12">
    <location>
        <position position="1"/>
    </location>
</feature>
<evidence type="ECO:0000256" key="2">
    <source>
        <dbReference type="ARBA" id="ARBA00010663"/>
    </source>
</evidence>
<dbReference type="EMBL" id="VTPC01073173">
    <property type="protein sequence ID" value="KAF2888859.1"/>
    <property type="molecule type" value="Genomic_DNA"/>
</dbReference>
<dbReference type="Proteomes" id="UP000801492">
    <property type="component" value="Unassembled WGS sequence"/>
</dbReference>
<dbReference type="AlphaFoldDB" id="A0A8K0CLY0"/>
<keyword evidence="4 10" id="KW-1133">Transmembrane helix</keyword>
<evidence type="ECO:0000256" key="6">
    <source>
        <dbReference type="ARBA" id="ARBA00023136"/>
    </source>
</evidence>
<keyword evidence="5" id="KW-0297">G-protein coupled receptor</keyword>
<dbReference type="OrthoDB" id="5964776at2759"/>
<dbReference type="GO" id="GO:0005886">
    <property type="term" value="C:plasma membrane"/>
    <property type="evidence" value="ECO:0007669"/>
    <property type="project" value="TreeGrafter"/>
</dbReference>
<keyword evidence="8" id="KW-0807">Transducer</keyword>
<feature type="transmembrane region" description="Helical" evidence="10">
    <location>
        <begin position="34"/>
        <end position="54"/>
    </location>
</feature>
<dbReference type="PANTHER" id="PTHR45695:SF9">
    <property type="entry name" value="LEUCOKININ RECEPTOR"/>
    <property type="match status" value="1"/>
</dbReference>
<dbReference type="SUPFAM" id="SSF81321">
    <property type="entry name" value="Family A G protein-coupled receptor-like"/>
    <property type="match status" value="1"/>
</dbReference>
<dbReference type="Pfam" id="PF00001">
    <property type="entry name" value="7tm_1"/>
    <property type="match status" value="1"/>
</dbReference>
<sequence length="171" mass="19514">VLQNNDNKPFHNTAGNPVPNSSSSQNVLKARRGVIRMLIIVVLTFALCNLPFHARKMWQYWSHNYHGDTNFSALFTPLTFLVTYFNSGINPLLYAFLSKNFRSELYCFTEGCVKCFFCTLRGNRKEQSQRLQHAVGYHQRHASTRSTMKGQTTTTVTIINNEGSSECSHEV</sequence>
<comment type="caution">
    <text evidence="12">The sequence shown here is derived from an EMBL/GenBank/DDBJ whole genome shotgun (WGS) entry which is preliminary data.</text>
</comment>
<dbReference type="PROSITE" id="PS50262">
    <property type="entry name" value="G_PROTEIN_RECEP_F1_2"/>
    <property type="match status" value="1"/>
</dbReference>
<gene>
    <name evidence="12" type="ORF">ILUMI_17314</name>
</gene>
<evidence type="ECO:0000313" key="13">
    <source>
        <dbReference type="Proteomes" id="UP000801492"/>
    </source>
</evidence>
<feature type="region of interest" description="Disordered" evidence="9">
    <location>
        <begin position="1"/>
        <end position="24"/>
    </location>
</feature>
<dbReference type="PANTHER" id="PTHR45695">
    <property type="entry name" value="LEUCOKININ RECEPTOR-RELATED"/>
    <property type="match status" value="1"/>
</dbReference>
<evidence type="ECO:0000256" key="8">
    <source>
        <dbReference type="ARBA" id="ARBA00023224"/>
    </source>
</evidence>
<evidence type="ECO:0000256" key="10">
    <source>
        <dbReference type="SAM" id="Phobius"/>
    </source>
</evidence>
<evidence type="ECO:0000256" key="3">
    <source>
        <dbReference type="ARBA" id="ARBA00022692"/>
    </source>
</evidence>
<keyword evidence="6 10" id="KW-0472">Membrane</keyword>
<comment type="subcellular location">
    <subcellularLocation>
        <location evidence="1">Membrane</location>
        <topology evidence="1">Multi-pass membrane protein</topology>
    </subcellularLocation>
</comment>
<name>A0A8K0CLY0_IGNLU</name>
<dbReference type="InterPro" id="IPR000276">
    <property type="entry name" value="GPCR_Rhodpsn"/>
</dbReference>
<keyword evidence="7" id="KW-0675">Receptor</keyword>
<accession>A0A8K0CLY0</accession>
<evidence type="ECO:0000313" key="12">
    <source>
        <dbReference type="EMBL" id="KAF2888859.1"/>
    </source>
</evidence>
<evidence type="ECO:0000256" key="7">
    <source>
        <dbReference type="ARBA" id="ARBA00023170"/>
    </source>
</evidence>